<dbReference type="InterPro" id="IPR017441">
    <property type="entry name" value="Protein_kinase_ATP_BS"/>
</dbReference>
<dbReference type="PANTHER" id="PTHR47989:SF27">
    <property type="entry name" value="PROTEIN KINASE DOMAIN-CONTAINING PROTEIN"/>
    <property type="match status" value="1"/>
</dbReference>
<evidence type="ECO:0000313" key="10">
    <source>
        <dbReference type="EMBL" id="KAH9296796.1"/>
    </source>
</evidence>
<dbReference type="PROSITE" id="PS00108">
    <property type="entry name" value="PROTEIN_KINASE_ST"/>
    <property type="match status" value="1"/>
</dbReference>
<dbReference type="PROSITE" id="PS00107">
    <property type="entry name" value="PROTEIN_KINASE_ATP"/>
    <property type="match status" value="1"/>
</dbReference>
<comment type="caution">
    <text evidence="10">The sequence shown here is derived from an EMBL/GenBank/DDBJ whole genome shotgun (WGS) entry which is preliminary data.</text>
</comment>
<organism evidence="10 11">
    <name type="scientific">Taxus chinensis</name>
    <name type="common">Chinese yew</name>
    <name type="synonym">Taxus wallichiana var. chinensis</name>
    <dbReference type="NCBI Taxonomy" id="29808"/>
    <lineage>
        <taxon>Eukaryota</taxon>
        <taxon>Viridiplantae</taxon>
        <taxon>Streptophyta</taxon>
        <taxon>Embryophyta</taxon>
        <taxon>Tracheophyta</taxon>
        <taxon>Spermatophyta</taxon>
        <taxon>Pinopsida</taxon>
        <taxon>Pinidae</taxon>
        <taxon>Conifers II</taxon>
        <taxon>Cupressales</taxon>
        <taxon>Taxaceae</taxon>
        <taxon>Taxus</taxon>
    </lineage>
</organism>
<keyword evidence="4 5" id="KW-0067">ATP-binding</keyword>
<sequence>MCVSTKFEIVKGRTFLVPASAPVSLLTPHQSPVPSSSSPVFQAKGNAESRPDNSIETMPENSPAPAAMVKESRHINKEILMAIILVPVVIGLIMIFSICTWLYRRVHSSASPSQAKTVRRNADPDISDVYLSMTLGPLMNRLNSLRVSKKKGFATSIEYSILQTATNSFSSDNIIGDGGFGCVYKARFDDDSFAAVKKLDEGGKQAEHEFQNEVDLMSKIRHPNLVSLLGFCTHEKTRLLVYELMQNGSLEDQLHGPLRGSALTWYLRMKIALDSARGLEHLHEHCHPSVIHRDFKSSNILLDASFNAKLSDFGLAVTAAGCAGINVELLGTLGYVAPEYLLEGKLTEKSDVYAFGIVLLELIIGRKPIDKSLPTEFQSLVSWAMPQLKDRTKLPSIVDPTIKDTMNLKHLYQVAAIAVLCVQPEPSYRPLIADVVHSLIPLVPVELGGTLRVADAPSIVEMKSFETSNSTTKIVMNP</sequence>
<dbReference type="FunFam" id="3.30.200.20:FF:000342">
    <property type="entry name" value="Protein kinase superfamily protein"/>
    <property type="match status" value="1"/>
</dbReference>
<evidence type="ECO:0000256" key="2">
    <source>
        <dbReference type="ARBA" id="ARBA00022741"/>
    </source>
</evidence>
<reference evidence="10 11" key="1">
    <citation type="journal article" date="2021" name="Nat. Plants">
        <title>The Taxus genome provides insights into paclitaxel biosynthesis.</title>
        <authorList>
            <person name="Xiong X."/>
            <person name="Gou J."/>
            <person name="Liao Q."/>
            <person name="Li Y."/>
            <person name="Zhou Q."/>
            <person name="Bi G."/>
            <person name="Li C."/>
            <person name="Du R."/>
            <person name="Wang X."/>
            <person name="Sun T."/>
            <person name="Guo L."/>
            <person name="Liang H."/>
            <person name="Lu P."/>
            <person name="Wu Y."/>
            <person name="Zhang Z."/>
            <person name="Ro D.K."/>
            <person name="Shang Y."/>
            <person name="Huang S."/>
            <person name="Yan J."/>
        </authorList>
    </citation>
    <scope>NUCLEOTIDE SEQUENCE [LARGE SCALE GENOMIC DNA]</scope>
    <source>
        <strain evidence="10">Ta-2019</strain>
    </source>
</reference>
<dbReference type="Gene3D" id="3.30.200.20">
    <property type="entry name" value="Phosphorylase Kinase, domain 1"/>
    <property type="match status" value="1"/>
</dbReference>
<evidence type="ECO:0000256" key="7">
    <source>
        <dbReference type="SAM" id="MobiDB-lite"/>
    </source>
</evidence>
<feature type="binding site" evidence="5">
    <location>
        <position position="198"/>
    </location>
    <ligand>
        <name>ATP</name>
        <dbReference type="ChEBI" id="CHEBI:30616"/>
    </ligand>
</feature>
<dbReference type="GO" id="GO:0004674">
    <property type="term" value="F:protein serine/threonine kinase activity"/>
    <property type="evidence" value="ECO:0007669"/>
    <property type="project" value="UniProtKB-KW"/>
</dbReference>
<dbReference type="GO" id="GO:0005524">
    <property type="term" value="F:ATP binding"/>
    <property type="evidence" value="ECO:0007669"/>
    <property type="project" value="UniProtKB-UniRule"/>
</dbReference>
<evidence type="ECO:0000259" key="9">
    <source>
        <dbReference type="PROSITE" id="PS50011"/>
    </source>
</evidence>
<comment type="similarity">
    <text evidence="6">Belongs to the protein kinase superfamily.</text>
</comment>
<dbReference type="InterPro" id="IPR000719">
    <property type="entry name" value="Prot_kinase_dom"/>
</dbReference>
<dbReference type="FunFam" id="1.10.510.10:FF:000223">
    <property type="entry name" value="probable receptor-like protein kinase At1g80640"/>
    <property type="match status" value="1"/>
</dbReference>
<dbReference type="CDD" id="cd14066">
    <property type="entry name" value="STKc_IRAK"/>
    <property type="match status" value="1"/>
</dbReference>
<evidence type="ECO:0000256" key="8">
    <source>
        <dbReference type="SAM" id="Phobius"/>
    </source>
</evidence>
<dbReference type="EMBL" id="JAHRHJ020000010">
    <property type="protein sequence ID" value="KAH9296796.1"/>
    <property type="molecule type" value="Genomic_DNA"/>
</dbReference>
<dbReference type="Proteomes" id="UP000824469">
    <property type="component" value="Unassembled WGS sequence"/>
</dbReference>
<dbReference type="SUPFAM" id="SSF56112">
    <property type="entry name" value="Protein kinase-like (PK-like)"/>
    <property type="match status" value="1"/>
</dbReference>
<dbReference type="PANTHER" id="PTHR47989">
    <property type="entry name" value="OS01G0750732 PROTEIN"/>
    <property type="match status" value="1"/>
</dbReference>
<keyword evidence="6" id="KW-0723">Serine/threonine-protein kinase</keyword>
<dbReference type="OMA" id="HEHCHPS"/>
<keyword evidence="3" id="KW-0418">Kinase</keyword>
<keyword evidence="2 5" id="KW-0547">Nucleotide-binding</keyword>
<dbReference type="AlphaFoldDB" id="A0AA38C823"/>
<dbReference type="InterPro" id="IPR008271">
    <property type="entry name" value="Ser/Thr_kinase_AS"/>
</dbReference>
<proteinExistence type="inferred from homology"/>
<accession>A0AA38C823</accession>
<evidence type="ECO:0000256" key="3">
    <source>
        <dbReference type="ARBA" id="ARBA00022777"/>
    </source>
</evidence>
<dbReference type="Gene3D" id="1.10.510.10">
    <property type="entry name" value="Transferase(Phosphotransferase) domain 1"/>
    <property type="match status" value="1"/>
</dbReference>
<keyword evidence="1" id="KW-0808">Transferase</keyword>
<evidence type="ECO:0000256" key="4">
    <source>
        <dbReference type="ARBA" id="ARBA00022840"/>
    </source>
</evidence>
<feature type="domain" description="Protein kinase" evidence="9">
    <location>
        <begin position="169"/>
        <end position="440"/>
    </location>
</feature>
<feature type="region of interest" description="Disordered" evidence="7">
    <location>
        <begin position="28"/>
        <end position="62"/>
    </location>
</feature>
<evidence type="ECO:0000256" key="1">
    <source>
        <dbReference type="ARBA" id="ARBA00022679"/>
    </source>
</evidence>
<evidence type="ECO:0000256" key="5">
    <source>
        <dbReference type="PROSITE-ProRule" id="PRU10141"/>
    </source>
</evidence>
<protein>
    <recommendedName>
        <fullName evidence="9">Protein kinase domain-containing protein</fullName>
    </recommendedName>
</protein>
<keyword evidence="11" id="KW-1185">Reference proteome</keyword>
<keyword evidence="8" id="KW-1133">Transmembrane helix</keyword>
<gene>
    <name evidence="10" type="ORF">KI387_028478</name>
</gene>
<dbReference type="PROSITE" id="PS50011">
    <property type="entry name" value="PROTEIN_KINASE_DOM"/>
    <property type="match status" value="1"/>
</dbReference>
<dbReference type="InterPro" id="IPR011009">
    <property type="entry name" value="Kinase-like_dom_sf"/>
</dbReference>
<keyword evidence="8" id="KW-0472">Membrane</keyword>
<name>A0AA38C823_TAXCH</name>
<dbReference type="Pfam" id="PF00069">
    <property type="entry name" value="Pkinase"/>
    <property type="match status" value="1"/>
</dbReference>
<evidence type="ECO:0000256" key="6">
    <source>
        <dbReference type="RuleBase" id="RU000304"/>
    </source>
</evidence>
<evidence type="ECO:0000313" key="11">
    <source>
        <dbReference type="Proteomes" id="UP000824469"/>
    </source>
</evidence>
<keyword evidence="8" id="KW-0812">Transmembrane</keyword>
<feature type="transmembrane region" description="Helical" evidence="8">
    <location>
        <begin position="79"/>
        <end position="103"/>
    </location>
</feature>